<reference evidence="1" key="2">
    <citation type="submission" date="2022-01" db="EMBL/GenBank/DDBJ databases">
        <authorList>
            <person name="Yamashiro T."/>
            <person name="Shiraishi A."/>
            <person name="Satake H."/>
            <person name="Nakayama K."/>
        </authorList>
    </citation>
    <scope>NUCLEOTIDE SEQUENCE</scope>
</reference>
<protein>
    <submittedName>
        <fullName evidence="1">Uncharacterized protein</fullName>
    </submittedName>
</protein>
<evidence type="ECO:0000313" key="2">
    <source>
        <dbReference type="Proteomes" id="UP001151760"/>
    </source>
</evidence>
<gene>
    <name evidence="1" type="ORF">Tco_0728170</name>
</gene>
<reference evidence="1" key="1">
    <citation type="journal article" date="2022" name="Int. J. Mol. Sci.">
        <title>Draft Genome of Tanacetum Coccineum: Genomic Comparison of Closely Related Tanacetum-Family Plants.</title>
        <authorList>
            <person name="Yamashiro T."/>
            <person name="Shiraishi A."/>
            <person name="Nakayama K."/>
            <person name="Satake H."/>
        </authorList>
    </citation>
    <scope>NUCLEOTIDE SEQUENCE</scope>
</reference>
<accession>A0ABQ4YKD6</accession>
<organism evidence="1 2">
    <name type="scientific">Tanacetum coccineum</name>
    <dbReference type="NCBI Taxonomy" id="301880"/>
    <lineage>
        <taxon>Eukaryota</taxon>
        <taxon>Viridiplantae</taxon>
        <taxon>Streptophyta</taxon>
        <taxon>Embryophyta</taxon>
        <taxon>Tracheophyta</taxon>
        <taxon>Spermatophyta</taxon>
        <taxon>Magnoliopsida</taxon>
        <taxon>eudicotyledons</taxon>
        <taxon>Gunneridae</taxon>
        <taxon>Pentapetalae</taxon>
        <taxon>asterids</taxon>
        <taxon>campanulids</taxon>
        <taxon>Asterales</taxon>
        <taxon>Asteraceae</taxon>
        <taxon>Asteroideae</taxon>
        <taxon>Anthemideae</taxon>
        <taxon>Anthemidinae</taxon>
        <taxon>Tanacetum</taxon>
    </lineage>
</organism>
<sequence>MYKLDQRKVRDNPEEYLSNHEIVKVVRVTTGQQHRLDYIEQIIVIRENDKPDIFSEADFKYLNKNDIEDMYYLFLNKKVSSRENKLLNSLMMFIRSHHDPYFIVDKPTTGLIYLNSKEEKRVMNLVEIVKFCDAMLERVLNELKIKIFETEFLKKAPLLGEFDLDIMKAYEIEITKRLRHHDQMRIWESFVNGRPILPTMRH</sequence>
<dbReference type="Proteomes" id="UP001151760">
    <property type="component" value="Unassembled WGS sequence"/>
</dbReference>
<comment type="caution">
    <text evidence="1">The sequence shown here is derived from an EMBL/GenBank/DDBJ whole genome shotgun (WGS) entry which is preliminary data.</text>
</comment>
<dbReference type="EMBL" id="BQNB010010514">
    <property type="protein sequence ID" value="GJS78289.1"/>
    <property type="molecule type" value="Genomic_DNA"/>
</dbReference>
<keyword evidence="2" id="KW-1185">Reference proteome</keyword>
<name>A0ABQ4YKD6_9ASTR</name>
<proteinExistence type="predicted"/>
<evidence type="ECO:0000313" key="1">
    <source>
        <dbReference type="EMBL" id="GJS78289.1"/>
    </source>
</evidence>